<evidence type="ECO:0000256" key="1">
    <source>
        <dbReference type="SAM" id="Phobius"/>
    </source>
</evidence>
<evidence type="ECO:0000313" key="2">
    <source>
        <dbReference type="EMBL" id="CZF83453.1"/>
    </source>
</evidence>
<reference evidence="3" key="1">
    <citation type="submission" date="2016-02" db="EMBL/GenBank/DDBJ databases">
        <authorList>
            <person name="Rodrigo-Torres Lidia"/>
            <person name="Arahal R.David."/>
        </authorList>
    </citation>
    <scope>NUCLEOTIDE SEQUENCE [LARGE SCALE GENOMIC DNA]</scope>
    <source>
        <strain evidence="3">CECT 9029</strain>
    </source>
</reference>
<keyword evidence="3" id="KW-1185">Reference proteome</keyword>
<accession>A0A128F9G2</accession>
<sequence>MNKGFTLIELITVLVILGVISIFVVPSLSGSEAFSVTSARDTGLSVARQVQLRAMQQETPSSACNALYVAASRMGGSSNSACGFGETRSDAVDLSESQVRISPAQTIYFDLLGRPVNSVGGRLCTSERCEFTFSQGNSEARICLNSEGYFHACS</sequence>
<dbReference type="Proteomes" id="UP000071641">
    <property type="component" value="Unassembled WGS sequence"/>
</dbReference>
<dbReference type="EMBL" id="FIZX01000003">
    <property type="protein sequence ID" value="CZF83453.1"/>
    <property type="molecule type" value="Genomic_DNA"/>
</dbReference>
<dbReference type="NCBIfam" id="TIGR02532">
    <property type="entry name" value="IV_pilin_GFxxxE"/>
    <property type="match status" value="1"/>
</dbReference>
<proteinExistence type="predicted"/>
<keyword evidence="1" id="KW-1133">Transmembrane helix</keyword>
<gene>
    <name evidence="2" type="ORF">GCE9029_03794</name>
</gene>
<name>A0A128F9G2_9GAMM</name>
<dbReference type="Pfam" id="PF07963">
    <property type="entry name" value="N_methyl"/>
    <property type="match status" value="1"/>
</dbReference>
<dbReference type="STRING" id="1796497.GCE9029_03794"/>
<keyword evidence="1" id="KW-0812">Transmembrane</keyword>
<dbReference type="InterPro" id="IPR045584">
    <property type="entry name" value="Pilin-like"/>
</dbReference>
<keyword evidence="1" id="KW-0472">Membrane</keyword>
<organism evidence="2 3">
    <name type="scientific">Grimontia celer</name>
    <dbReference type="NCBI Taxonomy" id="1796497"/>
    <lineage>
        <taxon>Bacteria</taxon>
        <taxon>Pseudomonadati</taxon>
        <taxon>Pseudomonadota</taxon>
        <taxon>Gammaproteobacteria</taxon>
        <taxon>Vibrionales</taxon>
        <taxon>Vibrionaceae</taxon>
        <taxon>Grimontia</taxon>
    </lineage>
</organism>
<protein>
    <recommendedName>
        <fullName evidence="4">Type II secretion system protein G</fullName>
    </recommendedName>
</protein>
<evidence type="ECO:0000313" key="3">
    <source>
        <dbReference type="Proteomes" id="UP000071641"/>
    </source>
</evidence>
<dbReference type="InterPro" id="IPR012902">
    <property type="entry name" value="N_methyl_site"/>
</dbReference>
<dbReference type="RefSeq" id="WP_062665913.1">
    <property type="nucleotide sequence ID" value="NZ_FIZX01000003.1"/>
</dbReference>
<feature type="transmembrane region" description="Helical" evidence="1">
    <location>
        <begin position="7"/>
        <end position="28"/>
    </location>
</feature>
<dbReference type="PROSITE" id="PS00409">
    <property type="entry name" value="PROKAR_NTER_METHYL"/>
    <property type="match status" value="1"/>
</dbReference>
<dbReference type="OrthoDB" id="5917081at2"/>
<dbReference type="AlphaFoldDB" id="A0A128F9G2"/>
<evidence type="ECO:0008006" key="4">
    <source>
        <dbReference type="Google" id="ProtNLM"/>
    </source>
</evidence>
<dbReference type="SUPFAM" id="SSF54523">
    <property type="entry name" value="Pili subunits"/>
    <property type="match status" value="1"/>
</dbReference>
<dbReference type="Gene3D" id="3.30.700.10">
    <property type="entry name" value="Glycoprotein, Type 4 Pilin"/>
    <property type="match status" value="1"/>
</dbReference>